<gene>
    <name evidence="2" type="ORF">SAMN04488006_1377</name>
</gene>
<keyword evidence="3" id="KW-1185">Reference proteome</keyword>
<evidence type="ECO:0000313" key="3">
    <source>
        <dbReference type="Proteomes" id="UP000199312"/>
    </source>
</evidence>
<dbReference type="SMART" id="SM00530">
    <property type="entry name" value="HTH_XRE"/>
    <property type="match status" value="1"/>
</dbReference>
<dbReference type="CDD" id="cd00093">
    <property type="entry name" value="HTH_XRE"/>
    <property type="match status" value="1"/>
</dbReference>
<evidence type="ECO:0000313" key="2">
    <source>
        <dbReference type="EMBL" id="SFS45840.1"/>
    </source>
</evidence>
<dbReference type="EMBL" id="FOZP01000003">
    <property type="protein sequence ID" value="SFS45840.1"/>
    <property type="molecule type" value="Genomic_DNA"/>
</dbReference>
<feature type="domain" description="HTH cro/C1-type" evidence="1">
    <location>
        <begin position="41"/>
        <end position="95"/>
    </location>
</feature>
<dbReference type="AlphaFoldDB" id="A0A1I6Q0I9"/>
<dbReference type="InterPro" id="IPR001387">
    <property type="entry name" value="Cro/C1-type_HTH"/>
</dbReference>
<organism evidence="2 3">
    <name type="scientific">Lutibacter maritimus</name>
    <dbReference type="NCBI Taxonomy" id="593133"/>
    <lineage>
        <taxon>Bacteria</taxon>
        <taxon>Pseudomonadati</taxon>
        <taxon>Bacteroidota</taxon>
        <taxon>Flavobacteriia</taxon>
        <taxon>Flavobacteriales</taxon>
        <taxon>Flavobacteriaceae</taxon>
        <taxon>Lutibacter</taxon>
    </lineage>
</organism>
<dbReference type="STRING" id="593133.SAMN04488006_1377"/>
<accession>A0A1I6Q0I9</accession>
<name>A0A1I6Q0I9_9FLAO</name>
<dbReference type="Proteomes" id="UP000199312">
    <property type="component" value="Unassembled WGS sequence"/>
</dbReference>
<protein>
    <submittedName>
        <fullName evidence="2">Helix-turn-helix</fullName>
    </submittedName>
</protein>
<dbReference type="Pfam" id="PF01381">
    <property type="entry name" value="HTH_3"/>
    <property type="match status" value="1"/>
</dbReference>
<dbReference type="InterPro" id="IPR010982">
    <property type="entry name" value="Lambda_DNA-bd_dom_sf"/>
</dbReference>
<reference evidence="3" key="1">
    <citation type="submission" date="2016-10" db="EMBL/GenBank/DDBJ databases">
        <authorList>
            <person name="Varghese N."/>
            <person name="Submissions S."/>
        </authorList>
    </citation>
    <scope>NUCLEOTIDE SEQUENCE [LARGE SCALE GENOMIC DNA]</scope>
    <source>
        <strain evidence="3">DSM 24450</strain>
    </source>
</reference>
<evidence type="ECO:0000259" key="1">
    <source>
        <dbReference type="PROSITE" id="PS50943"/>
    </source>
</evidence>
<dbReference type="RefSeq" id="WP_090224128.1">
    <property type="nucleotide sequence ID" value="NZ_FOZP01000003.1"/>
</dbReference>
<dbReference type="SUPFAM" id="SSF47413">
    <property type="entry name" value="lambda repressor-like DNA-binding domains"/>
    <property type="match status" value="1"/>
</dbReference>
<dbReference type="Gene3D" id="1.10.260.40">
    <property type="entry name" value="lambda repressor-like DNA-binding domains"/>
    <property type="match status" value="1"/>
</dbReference>
<proteinExistence type="predicted"/>
<dbReference type="GO" id="GO:0003677">
    <property type="term" value="F:DNA binding"/>
    <property type="evidence" value="ECO:0007669"/>
    <property type="project" value="InterPro"/>
</dbReference>
<dbReference type="OrthoDB" id="680449at2"/>
<sequence>MNTRSLKEMHNEFDSIFNFENKEDKWEVEAKILVSKFLSIVQKELEKNNGNRKELAEAIGTSASYITQLFRGNKMPNFLTLAKMKDVLNIEFSISLEGEINSQISEDDISQYLNKFYQSHNGDYIKIIKNKPFNTLPNRIKNTAKPYNFSSVDYQSA</sequence>
<dbReference type="PROSITE" id="PS50943">
    <property type="entry name" value="HTH_CROC1"/>
    <property type="match status" value="1"/>
</dbReference>